<gene>
    <name evidence="1" type="ORF">GRF29_69g55684</name>
</gene>
<protein>
    <submittedName>
        <fullName evidence="1">Uncharacterized protein</fullName>
    </submittedName>
</protein>
<accession>A0AAN6LZF0</accession>
<dbReference type="AlphaFoldDB" id="A0AAN6LZF0"/>
<comment type="caution">
    <text evidence="1">The sequence shown here is derived from an EMBL/GenBank/DDBJ whole genome shotgun (WGS) entry which is preliminary data.</text>
</comment>
<feature type="non-terminal residue" evidence="1">
    <location>
        <position position="1"/>
    </location>
</feature>
<dbReference type="EMBL" id="WVTA01000006">
    <property type="protein sequence ID" value="KAK3208887.1"/>
    <property type="molecule type" value="Genomic_DNA"/>
</dbReference>
<reference evidence="1 2" key="1">
    <citation type="submission" date="2021-02" db="EMBL/GenBank/DDBJ databases">
        <title>Genome assembly of Pseudopithomyces chartarum.</title>
        <authorList>
            <person name="Jauregui R."/>
            <person name="Singh J."/>
            <person name="Voisey C."/>
        </authorList>
    </citation>
    <scope>NUCLEOTIDE SEQUENCE [LARGE SCALE GENOMIC DNA]</scope>
    <source>
        <strain evidence="1 2">AGR01</strain>
    </source>
</reference>
<evidence type="ECO:0000313" key="1">
    <source>
        <dbReference type="EMBL" id="KAK3208887.1"/>
    </source>
</evidence>
<keyword evidence="2" id="KW-1185">Reference proteome</keyword>
<organism evidence="1 2">
    <name type="scientific">Pseudopithomyces chartarum</name>
    <dbReference type="NCBI Taxonomy" id="1892770"/>
    <lineage>
        <taxon>Eukaryota</taxon>
        <taxon>Fungi</taxon>
        <taxon>Dikarya</taxon>
        <taxon>Ascomycota</taxon>
        <taxon>Pezizomycotina</taxon>
        <taxon>Dothideomycetes</taxon>
        <taxon>Pleosporomycetidae</taxon>
        <taxon>Pleosporales</taxon>
        <taxon>Massarineae</taxon>
        <taxon>Didymosphaeriaceae</taxon>
        <taxon>Pseudopithomyces</taxon>
    </lineage>
</organism>
<dbReference type="Proteomes" id="UP001280581">
    <property type="component" value="Unassembled WGS sequence"/>
</dbReference>
<proteinExistence type="predicted"/>
<sequence>VLSGQFRFDISEIFVNSTLDVSEDDLLLVVVSNVETTSTNKTWTLGSVEVNSTIKWTNLTHEFETPDSQTNMSVAFGVANAPDADEQGTADFVGGVASIASFVPGPVGIIGGLVDFFTGLTDCSGPVAADNIVYAAKTLKNMTKNQRDCDTKTYNASKEGLNVCEDALYTITYCLERLDAETPNAAATLASGSLLAFVGLAISMLL</sequence>
<name>A0AAN6LZF0_9PLEO</name>
<evidence type="ECO:0000313" key="2">
    <source>
        <dbReference type="Proteomes" id="UP001280581"/>
    </source>
</evidence>